<accession>A0ACA9MVH2</accession>
<protein>
    <submittedName>
        <fullName evidence="1">17081_t:CDS:1</fullName>
    </submittedName>
</protein>
<proteinExistence type="predicted"/>
<evidence type="ECO:0000313" key="2">
    <source>
        <dbReference type="Proteomes" id="UP000789920"/>
    </source>
</evidence>
<dbReference type="Proteomes" id="UP000789920">
    <property type="component" value="Unassembled WGS sequence"/>
</dbReference>
<evidence type="ECO:0000313" key="1">
    <source>
        <dbReference type="EMBL" id="CAG8616690.1"/>
    </source>
</evidence>
<comment type="caution">
    <text evidence="1">The sequence shown here is derived from an EMBL/GenBank/DDBJ whole genome shotgun (WGS) entry which is preliminary data.</text>
</comment>
<gene>
    <name evidence="1" type="ORF">RPERSI_LOCUS6536</name>
</gene>
<reference evidence="1" key="1">
    <citation type="submission" date="2021-06" db="EMBL/GenBank/DDBJ databases">
        <authorList>
            <person name="Kallberg Y."/>
            <person name="Tangrot J."/>
            <person name="Rosling A."/>
        </authorList>
    </citation>
    <scope>NUCLEOTIDE SEQUENCE</scope>
    <source>
        <strain evidence="1">MA461A</strain>
    </source>
</reference>
<organism evidence="1 2">
    <name type="scientific">Racocetra persica</name>
    <dbReference type="NCBI Taxonomy" id="160502"/>
    <lineage>
        <taxon>Eukaryota</taxon>
        <taxon>Fungi</taxon>
        <taxon>Fungi incertae sedis</taxon>
        <taxon>Mucoromycota</taxon>
        <taxon>Glomeromycotina</taxon>
        <taxon>Glomeromycetes</taxon>
        <taxon>Diversisporales</taxon>
        <taxon>Gigasporaceae</taxon>
        <taxon>Racocetra</taxon>
    </lineage>
</organism>
<dbReference type="EMBL" id="CAJVQC010010440">
    <property type="protein sequence ID" value="CAG8616690.1"/>
    <property type="molecule type" value="Genomic_DNA"/>
</dbReference>
<sequence length="304" mass="34489">MADCPYDFCSDCSDCDKMQCGENFDPNAGNCCACFGKKSGDPNLKRKPLTFTQKQRLHFEQIKRQMEDLIEEIKDKEDIDGGTFDGDNREDFEKKIKDDKNADFIKFFKDNLSEFAADSPTGGRAYYDDFSHQTKRTAIREEITSLDLSESGIVNATKKDKASSLYGSTGKNYIGLQGDLDLSDFTKLKELNLSGNYQLGKVNISKCLALEKLFIISNPHQVINQSQQMEMSNLVVANDYPSFQVLVKFGSRSDNAVENKLVKVNSPNFRLVVKSSKNDRLWQLDYISRFITERRDNSGNITRS</sequence>
<name>A0ACA9MVH2_9GLOM</name>
<keyword evidence="2" id="KW-1185">Reference proteome</keyword>